<dbReference type="InterPro" id="IPR023696">
    <property type="entry name" value="Ureohydrolase_dom_sf"/>
</dbReference>
<dbReference type="PRINTS" id="PR00116">
    <property type="entry name" value="ARGINASE"/>
</dbReference>
<evidence type="ECO:0000313" key="6">
    <source>
        <dbReference type="EMBL" id="WXB17782.1"/>
    </source>
</evidence>
<dbReference type="Gene3D" id="3.40.800.10">
    <property type="entry name" value="Ureohydrolase domain"/>
    <property type="match status" value="1"/>
</dbReference>
<dbReference type="SUPFAM" id="SSF52768">
    <property type="entry name" value="Arginase/deacetylase"/>
    <property type="match status" value="1"/>
</dbReference>
<feature type="chain" id="PRO_5045938677" evidence="5">
    <location>
        <begin position="19"/>
        <end position="341"/>
    </location>
</feature>
<dbReference type="PANTHER" id="PTHR43782:SF3">
    <property type="entry name" value="ARGINASE"/>
    <property type="match status" value="1"/>
</dbReference>
<evidence type="ECO:0000313" key="7">
    <source>
        <dbReference type="Proteomes" id="UP001370348"/>
    </source>
</evidence>
<evidence type="ECO:0000256" key="2">
    <source>
        <dbReference type="ARBA" id="ARBA00022801"/>
    </source>
</evidence>
<keyword evidence="7" id="KW-1185">Reference proteome</keyword>
<gene>
    <name evidence="6" type="ORF">LZC94_11020</name>
</gene>
<dbReference type="InterPro" id="IPR006035">
    <property type="entry name" value="Ureohydrolase"/>
</dbReference>
<dbReference type="PANTHER" id="PTHR43782">
    <property type="entry name" value="ARGINASE"/>
    <property type="match status" value="1"/>
</dbReference>
<keyword evidence="5" id="KW-0732">Signal</keyword>
<keyword evidence="2" id="KW-0378">Hydrolase</keyword>
<organism evidence="6 7">
    <name type="scientific">Pendulispora albinea</name>
    <dbReference type="NCBI Taxonomy" id="2741071"/>
    <lineage>
        <taxon>Bacteria</taxon>
        <taxon>Pseudomonadati</taxon>
        <taxon>Myxococcota</taxon>
        <taxon>Myxococcia</taxon>
        <taxon>Myxococcales</taxon>
        <taxon>Sorangiineae</taxon>
        <taxon>Pendulisporaceae</taxon>
        <taxon>Pendulispora</taxon>
    </lineage>
</organism>
<dbReference type="RefSeq" id="WP_394827425.1">
    <property type="nucleotide sequence ID" value="NZ_CP089984.1"/>
</dbReference>
<dbReference type="PROSITE" id="PS51257">
    <property type="entry name" value="PROKAR_LIPOPROTEIN"/>
    <property type="match status" value="1"/>
</dbReference>
<dbReference type="Proteomes" id="UP001370348">
    <property type="component" value="Chromosome"/>
</dbReference>
<reference evidence="6 7" key="1">
    <citation type="submission" date="2021-12" db="EMBL/GenBank/DDBJ databases">
        <title>Discovery of the Pendulisporaceae a myxobacterial family with distinct sporulation behavior and unique specialized metabolism.</title>
        <authorList>
            <person name="Garcia R."/>
            <person name="Popoff A."/>
            <person name="Bader C.D."/>
            <person name="Loehr J."/>
            <person name="Walesch S."/>
            <person name="Walt C."/>
            <person name="Boldt J."/>
            <person name="Bunk B."/>
            <person name="Haeckl F.J.F.P.J."/>
            <person name="Gunesch A.P."/>
            <person name="Birkelbach J."/>
            <person name="Nuebel U."/>
            <person name="Pietschmann T."/>
            <person name="Bach T."/>
            <person name="Mueller R."/>
        </authorList>
    </citation>
    <scope>NUCLEOTIDE SEQUENCE [LARGE SCALE GENOMIC DNA]</scope>
    <source>
        <strain evidence="6 7">MSr11954</strain>
    </source>
</reference>
<name>A0ABZ2M3R9_9BACT</name>
<evidence type="ECO:0000256" key="3">
    <source>
        <dbReference type="ARBA" id="ARBA00023211"/>
    </source>
</evidence>
<dbReference type="EMBL" id="CP089984">
    <property type="protein sequence ID" value="WXB17782.1"/>
    <property type="molecule type" value="Genomic_DNA"/>
</dbReference>
<evidence type="ECO:0000256" key="1">
    <source>
        <dbReference type="ARBA" id="ARBA00022723"/>
    </source>
</evidence>
<comment type="similarity">
    <text evidence="4">Belongs to the arginase family.</text>
</comment>
<dbReference type="PROSITE" id="PS51409">
    <property type="entry name" value="ARGINASE_2"/>
    <property type="match status" value="1"/>
</dbReference>
<evidence type="ECO:0000256" key="4">
    <source>
        <dbReference type="PROSITE-ProRule" id="PRU00742"/>
    </source>
</evidence>
<accession>A0ABZ2M3R9</accession>
<keyword evidence="3" id="KW-0464">Manganese</keyword>
<sequence>MKLITGYALAACLAVACAKQPDRLAAATSDLATHASTAPAPDLPRLPDRPSLKLAVLDAPFNLGLRPPAPGREPGTRRLAQALRANDLVARLGATDRGVVPAPPYAFVSDSKTRIYNAAAIRAYSEILAKRVQSITEQGELALVLGGDCSILVGSLMAPPVRGRRGLVFMDAHTDFGPPPAVGAGIELALVTGHGPEGMREFADRSPLVRERDVVMFGPRDEDDLRELRGQTKLRILDFASIRHKGAKESAREALAYLRAQGVDELWIHLDADVLDDAIMPAVDSRGPGGLSYAELRDSVSELVASGMVRGVDVTVFDPDRDPKGDMARAFTSALVETFRR</sequence>
<feature type="signal peptide" evidence="5">
    <location>
        <begin position="1"/>
        <end position="18"/>
    </location>
</feature>
<protein>
    <submittedName>
        <fullName evidence="6">Arginase family protein</fullName>
    </submittedName>
</protein>
<proteinExistence type="inferred from homology"/>
<dbReference type="CDD" id="cd09999">
    <property type="entry name" value="Arginase-like_1"/>
    <property type="match status" value="1"/>
</dbReference>
<evidence type="ECO:0000256" key="5">
    <source>
        <dbReference type="SAM" id="SignalP"/>
    </source>
</evidence>
<dbReference type="Pfam" id="PF00491">
    <property type="entry name" value="Arginase"/>
    <property type="match status" value="1"/>
</dbReference>
<keyword evidence="1" id="KW-0479">Metal-binding</keyword>